<dbReference type="KEGG" id="ehn:H9Q80_14695"/>
<accession>A0A7G9GL02</accession>
<proteinExistence type="predicted"/>
<dbReference type="InterPro" id="IPR051081">
    <property type="entry name" value="HTH_MetalResp_TranReg"/>
</dbReference>
<evidence type="ECO:0000256" key="2">
    <source>
        <dbReference type="ARBA" id="ARBA00023125"/>
    </source>
</evidence>
<dbReference type="GO" id="GO:0003677">
    <property type="term" value="F:DNA binding"/>
    <property type="evidence" value="ECO:0007669"/>
    <property type="project" value="UniProtKB-KW"/>
</dbReference>
<dbReference type="InterPro" id="IPR011991">
    <property type="entry name" value="ArsR-like_HTH"/>
</dbReference>
<evidence type="ECO:0000313" key="6">
    <source>
        <dbReference type="Proteomes" id="UP000515856"/>
    </source>
</evidence>
<evidence type="ECO:0000256" key="1">
    <source>
        <dbReference type="ARBA" id="ARBA00023015"/>
    </source>
</evidence>
<dbReference type="NCBIfam" id="NF033789">
    <property type="entry name" value="repress_SdpR"/>
    <property type="match status" value="1"/>
</dbReference>
<dbReference type="PANTHER" id="PTHR33154:SF33">
    <property type="entry name" value="TRANSCRIPTIONAL REPRESSOR SDPR"/>
    <property type="match status" value="1"/>
</dbReference>
<feature type="domain" description="HTH arsR-type" evidence="4">
    <location>
        <begin position="1"/>
        <end position="86"/>
    </location>
</feature>
<evidence type="ECO:0000259" key="4">
    <source>
        <dbReference type="PROSITE" id="PS50987"/>
    </source>
</evidence>
<reference evidence="5 6" key="1">
    <citation type="submission" date="2020-08" db="EMBL/GenBank/DDBJ databases">
        <authorList>
            <person name="Liu C."/>
            <person name="Sun Q."/>
        </authorList>
    </citation>
    <scope>NUCLEOTIDE SEQUENCE [LARGE SCALE GENOMIC DNA]</scope>
    <source>
        <strain evidence="5 6">NSJ-61</strain>
    </source>
</reference>
<dbReference type="Gene3D" id="1.10.10.10">
    <property type="entry name" value="Winged helix-like DNA-binding domain superfamily/Winged helix DNA-binding domain"/>
    <property type="match status" value="1"/>
</dbReference>
<dbReference type="Pfam" id="PF01022">
    <property type="entry name" value="HTH_5"/>
    <property type="match status" value="1"/>
</dbReference>
<dbReference type="InterPro" id="IPR001845">
    <property type="entry name" value="HTH_ArsR_DNA-bd_dom"/>
</dbReference>
<dbReference type="InterPro" id="IPR036390">
    <property type="entry name" value="WH_DNA-bd_sf"/>
</dbReference>
<dbReference type="PANTHER" id="PTHR33154">
    <property type="entry name" value="TRANSCRIPTIONAL REGULATOR, ARSR FAMILY"/>
    <property type="match status" value="1"/>
</dbReference>
<dbReference type="PRINTS" id="PR00778">
    <property type="entry name" value="HTHARSR"/>
</dbReference>
<dbReference type="Proteomes" id="UP000515856">
    <property type="component" value="Chromosome"/>
</dbReference>
<evidence type="ECO:0000313" key="5">
    <source>
        <dbReference type="EMBL" id="QNM11484.1"/>
    </source>
</evidence>
<dbReference type="SUPFAM" id="SSF46785">
    <property type="entry name" value="Winged helix' DNA-binding domain"/>
    <property type="match status" value="1"/>
</dbReference>
<dbReference type="AlphaFoldDB" id="A0A7G9GL02"/>
<keyword evidence="1" id="KW-0805">Transcription regulation</keyword>
<organism evidence="5 6">
    <name type="scientific">[Eubacterium] hominis</name>
    <dbReference type="NCBI Taxonomy" id="2764325"/>
    <lineage>
        <taxon>Bacteria</taxon>
        <taxon>Bacillati</taxon>
        <taxon>Bacillota</taxon>
        <taxon>Erysipelotrichia</taxon>
        <taxon>Erysipelotrichales</taxon>
        <taxon>Erysipelotrichaceae</taxon>
        <taxon>Amedibacillus</taxon>
    </lineage>
</organism>
<dbReference type="EMBL" id="CP060636">
    <property type="protein sequence ID" value="QNM11484.1"/>
    <property type="molecule type" value="Genomic_DNA"/>
</dbReference>
<dbReference type="InterPro" id="IPR047796">
    <property type="entry name" value="SdpR-like_repress"/>
</dbReference>
<dbReference type="PROSITE" id="PS50987">
    <property type="entry name" value="HTH_ARSR_2"/>
    <property type="match status" value="1"/>
</dbReference>
<protein>
    <submittedName>
        <fullName evidence="5">Winged helix-turn-helix transcriptional regulator</fullName>
    </submittedName>
</protein>
<dbReference type="GO" id="GO:0003700">
    <property type="term" value="F:DNA-binding transcription factor activity"/>
    <property type="evidence" value="ECO:0007669"/>
    <property type="project" value="InterPro"/>
</dbReference>
<name>A0A7G9GL02_9FIRM</name>
<sequence length="97" mass="11038">MDAFKAIADPTRREILNMLSKQDMNAGEIAEHFQMSKPAISKHLDILKNSDLISCEKMGQFVVYSINTTAVQNIYRKFLEVFDGLEGVFHNESAEKK</sequence>
<dbReference type="NCBIfam" id="NF033788">
    <property type="entry name" value="HTH_metalloreg"/>
    <property type="match status" value="1"/>
</dbReference>
<keyword evidence="3" id="KW-0804">Transcription</keyword>
<dbReference type="CDD" id="cd00090">
    <property type="entry name" value="HTH_ARSR"/>
    <property type="match status" value="1"/>
</dbReference>
<evidence type="ECO:0000256" key="3">
    <source>
        <dbReference type="ARBA" id="ARBA00023163"/>
    </source>
</evidence>
<dbReference type="InterPro" id="IPR036388">
    <property type="entry name" value="WH-like_DNA-bd_sf"/>
</dbReference>
<keyword evidence="2" id="KW-0238">DNA-binding</keyword>
<gene>
    <name evidence="5" type="ORF">H9Q80_14695</name>
</gene>
<keyword evidence="6" id="KW-1185">Reference proteome</keyword>
<dbReference type="SMART" id="SM00418">
    <property type="entry name" value="HTH_ARSR"/>
    <property type="match status" value="1"/>
</dbReference>
<dbReference type="RefSeq" id="WP_117454094.1">
    <property type="nucleotide sequence ID" value="NZ_CP060636.1"/>
</dbReference>